<protein>
    <submittedName>
        <fullName evidence="2">Uncharacterized protein</fullName>
    </submittedName>
</protein>
<dbReference type="Proteomes" id="UP001381693">
    <property type="component" value="Unassembled WGS sequence"/>
</dbReference>
<dbReference type="AlphaFoldDB" id="A0AAN9A481"/>
<keyword evidence="3" id="KW-1185">Reference proteome</keyword>
<feature type="region of interest" description="Disordered" evidence="1">
    <location>
        <begin position="105"/>
        <end position="221"/>
    </location>
</feature>
<evidence type="ECO:0000256" key="1">
    <source>
        <dbReference type="SAM" id="MobiDB-lite"/>
    </source>
</evidence>
<accession>A0AAN9A481</accession>
<organism evidence="2 3">
    <name type="scientific">Halocaridina rubra</name>
    <name type="common">Hawaiian red shrimp</name>
    <dbReference type="NCBI Taxonomy" id="373956"/>
    <lineage>
        <taxon>Eukaryota</taxon>
        <taxon>Metazoa</taxon>
        <taxon>Ecdysozoa</taxon>
        <taxon>Arthropoda</taxon>
        <taxon>Crustacea</taxon>
        <taxon>Multicrustacea</taxon>
        <taxon>Malacostraca</taxon>
        <taxon>Eumalacostraca</taxon>
        <taxon>Eucarida</taxon>
        <taxon>Decapoda</taxon>
        <taxon>Pleocyemata</taxon>
        <taxon>Caridea</taxon>
        <taxon>Atyoidea</taxon>
        <taxon>Atyidae</taxon>
        <taxon>Halocaridina</taxon>
    </lineage>
</organism>
<evidence type="ECO:0000313" key="3">
    <source>
        <dbReference type="Proteomes" id="UP001381693"/>
    </source>
</evidence>
<proteinExistence type="predicted"/>
<feature type="region of interest" description="Disordered" evidence="1">
    <location>
        <begin position="346"/>
        <end position="381"/>
    </location>
</feature>
<gene>
    <name evidence="2" type="ORF">SK128_021702</name>
</gene>
<dbReference type="EMBL" id="JAXCGZ010006137">
    <property type="protein sequence ID" value="KAK7080091.1"/>
    <property type="molecule type" value="Genomic_DNA"/>
</dbReference>
<comment type="caution">
    <text evidence="2">The sequence shown here is derived from an EMBL/GenBank/DDBJ whole genome shotgun (WGS) entry which is preliminary data.</text>
</comment>
<feature type="compositionally biased region" description="Low complexity" evidence="1">
    <location>
        <begin position="28"/>
        <end position="46"/>
    </location>
</feature>
<evidence type="ECO:0000313" key="2">
    <source>
        <dbReference type="EMBL" id="KAK7080091.1"/>
    </source>
</evidence>
<feature type="compositionally biased region" description="Low complexity" evidence="1">
    <location>
        <begin position="196"/>
        <end position="212"/>
    </location>
</feature>
<sequence>MEEPGEFNGEHNLQITVQGVQDEGGNASPSSPSSPPHSQQPSSPLSEEVTQSMATSLVAKTDESKVKVAKPEKSQDMEQLDVSPTAAADLYEDAALSRSVLEVKDHSDHLSGGSWDLRPRCPSQSSSLSSSSSEERLNYLPSPRKFWERREKSKPVVGAPDLVMDLPVTPLSSSPKDHNGISPRLRRTHLHRESASYDSSSSSGGSSPGTQSPDMTAGEVFAKQNQCTLKKTPALKSFGGYSSDAQTQTTVPVKVGLTPSLSLTSQRSTDATELRITETEERVSSIVRSLDNVMQQLDSEMRSERLERAPEVRVEIRSAADKSSESAMTPSTPKLAARYLQAVAASTGGTTPALKPPIRVKPTVLKKPSLTRSSPDPEPSK</sequence>
<feature type="region of interest" description="Disordered" evidence="1">
    <location>
        <begin position="1"/>
        <end position="84"/>
    </location>
</feature>
<feature type="compositionally biased region" description="Basic and acidic residues" evidence="1">
    <location>
        <begin position="60"/>
        <end position="76"/>
    </location>
</feature>
<feature type="compositionally biased region" description="Basic and acidic residues" evidence="1">
    <location>
        <begin position="145"/>
        <end position="154"/>
    </location>
</feature>
<reference evidence="2 3" key="1">
    <citation type="submission" date="2023-11" db="EMBL/GenBank/DDBJ databases">
        <title>Halocaridina rubra genome assembly.</title>
        <authorList>
            <person name="Smith C."/>
        </authorList>
    </citation>
    <scope>NUCLEOTIDE SEQUENCE [LARGE SCALE GENOMIC DNA]</scope>
    <source>
        <strain evidence="2">EP-1</strain>
        <tissue evidence="2">Whole</tissue>
    </source>
</reference>
<feature type="compositionally biased region" description="Low complexity" evidence="1">
    <location>
        <begin position="123"/>
        <end position="132"/>
    </location>
</feature>
<feature type="region of interest" description="Disordered" evidence="1">
    <location>
        <begin position="238"/>
        <end position="257"/>
    </location>
</feature>
<name>A0AAN9A481_HALRR</name>